<dbReference type="AlphaFoldDB" id="A0A0E9PWX5"/>
<evidence type="ECO:0000313" key="1">
    <source>
        <dbReference type="EMBL" id="JAH08358.1"/>
    </source>
</evidence>
<reference evidence="1" key="1">
    <citation type="submission" date="2014-11" db="EMBL/GenBank/DDBJ databases">
        <authorList>
            <person name="Amaro Gonzalez C."/>
        </authorList>
    </citation>
    <scope>NUCLEOTIDE SEQUENCE</scope>
</reference>
<name>A0A0E9PWX5_ANGAN</name>
<sequence>MFYCLSYIAILFAFRSSVF</sequence>
<accession>A0A0E9PWX5</accession>
<dbReference type="EMBL" id="GBXM01100219">
    <property type="protein sequence ID" value="JAH08358.1"/>
    <property type="molecule type" value="Transcribed_RNA"/>
</dbReference>
<proteinExistence type="predicted"/>
<organism evidence="1">
    <name type="scientific">Anguilla anguilla</name>
    <name type="common">European freshwater eel</name>
    <name type="synonym">Muraena anguilla</name>
    <dbReference type="NCBI Taxonomy" id="7936"/>
    <lineage>
        <taxon>Eukaryota</taxon>
        <taxon>Metazoa</taxon>
        <taxon>Chordata</taxon>
        <taxon>Craniata</taxon>
        <taxon>Vertebrata</taxon>
        <taxon>Euteleostomi</taxon>
        <taxon>Actinopterygii</taxon>
        <taxon>Neopterygii</taxon>
        <taxon>Teleostei</taxon>
        <taxon>Anguilliformes</taxon>
        <taxon>Anguillidae</taxon>
        <taxon>Anguilla</taxon>
    </lineage>
</organism>
<reference evidence="1" key="2">
    <citation type="journal article" date="2015" name="Fish Shellfish Immunol.">
        <title>Early steps in the European eel (Anguilla anguilla)-Vibrio vulnificus interaction in the gills: Role of the RtxA13 toxin.</title>
        <authorList>
            <person name="Callol A."/>
            <person name="Pajuelo D."/>
            <person name="Ebbesson L."/>
            <person name="Teles M."/>
            <person name="MacKenzie S."/>
            <person name="Amaro C."/>
        </authorList>
    </citation>
    <scope>NUCLEOTIDE SEQUENCE</scope>
</reference>
<protein>
    <submittedName>
        <fullName evidence="1">Uncharacterized protein</fullName>
    </submittedName>
</protein>